<protein>
    <submittedName>
        <fullName evidence="1">Replication protein P</fullName>
    </submittedName>
</protein>
<evidence type="ECO:0000313" key="1">
    <source>
        <dbReference type="EMBL" id="DAE32650.1"/>
    </source>
</evidence>
<reference evidence="1" key="1">
    <citation type="journal article" date="2021" name="Proc. Natl. Acad. Sci. U.S.A.">
        <title>A Catalog of Tens of Thousands of Viruses from Human Metagenomes Reveals Hidden Associations with Chronic Diseases.</title>
        <authorList>
            <person name="Tisza M.J."/>
            <person name="Buck C.B."/>
        </authorList>
    </citation>
    <scope>NUCLEOTIDE SEQUENCE</scope>
    <source>
        <strain evidence="1">Cts3e7</strain>
    </source>
</reference>
<dbReference type="EMBL" id="BK059126">
    <property type="protein sequence ID" value="DAE32650.1"/>
    <property type="molecule type" value="Genomic_DNA"/>
</dbReference>
<organism evidence="1">
    <name type="scientific">Virus sp. cts3e7</name>
    <dbReference type="NCBI Taxonomy" id="2825802"/>
    <lineage>
        <taxon>Viruses</taxon>
    </lineage>
</organism>
<proteinExistence type="predicted"/>
<accession>A0A8S5RNC7</accession>
<sequence>MLQLAYTTDMSEQRMMLYVTKLSNVNPVTLEQAISNLIDRCKFLPTIAEIREECSALSSYVNAHEEMPTALEAWEKVYRVARSYGYEKGLDRLDGITKKCAELIWQSFNPINGDSFNEMSTRSQFIKNYEMQVNRERERNRLSNSIKDNHLLLKAREKAERERALIGAGHKQIEMTSTGNLVEVAKDDFKSIGDIARGTYGKIN</sequence>
<name>A0A8S5RNC7_9VIRU</name>